<evidence type="ECO:0000313" key="3">
    <source>
        <dbReference type="Proteomes" id="UP000652761"/>
    </source>
</evidence>
<dbReference type="FunFam" id="2.30.240.10:FF:000002">
    <property type="entry name" value="Uncharacterized protein At3g07460"/>
    <property type="match status" value="1"/>
</dbReference>
<evidence type="ECO:0000256" key="1">
    <source>
        <dbReference type="SAM" id="SignalP"/>
    </source>
</evidence>
<sequence>MATPHSRFQTLHGCVALVLFLSALVLPAAPGAAPTIHDLLKDHGLPAGVLPRTVQSFSLDPETGVLEARLEAPCYARWRDNPVYFDKVVSGNLSYGALRGVNGLAQEELFLWLPVKGILVADPASGVLLLDIGLARKQLSLSVFDDPPDCRPAAKVEGLQLLQKKHGSRVEGKLQAQR</sequence>
<dbReference type="InterPro" id="IPR007493">
    <property type="entry name" value="DUF538"/>
</dbReference>
<dbReference type="Pfam" id="PF04398">
    <property type="entry name" value="DUF538"/>
    <property type="match status" value="1"/>
</dbReference>
<dbReference type="PANTHER" id="PTHR31676">
    <property type="entry name" value="T31J12.3 PROTEIN-RELATED"/>
    <property type="match status" value="1"/>
</dbReference>
<keyword evidence="1" id="KW-0732">Signal</keyword>
<protein>
    <submittedName>
        <fullName evidence="2">Uncharacterized protein</fullName>
    </submittedName>
</protein>
<comment type="caution">
    <text evidence="2">The sequence shown here is derived from an EMBL/GenBank/DDBJ whole genome shotgun (WGS) entry which is preliminary data.</text>
</comment>
<dbReference type="Gene3D" id="2.30.240.10">
    <property type="entry name" value="At5g01610-like"/>
    <property type="match status" value="1"/>
</dbReference>
<organism evidence="2 3">
    <name type="scientific">Colocasia esculenta</name>
    <name type="common">Wild taro</name>
    <name type="synonym">Arum esculentum</name>
    <dbReference type="NCBI Taxonomy" id="4460"/>
    <lineage>
        <taxon>Eukaryota</taxon>
        <taxon>Viridiplantae</taxon>
        <taxon>Streptophyta</taxon>
        <taxon>Embryophyta</taxon>
        <taxon>Tracheophyta</taxon>
        <taxon>Spermatophyta</taxon>
        <taxon>Magnoliopsida</taxon>
        <taxon>Liliopsida</taxon>
        <taxon>Araceae</taxon>
        <taxon>Aroideae</taxon>
        <taxon>Colocasieae</taxon>
        <taxon>Colocasia</taxon>
    </lineage>
</organism>
<dbReference type="EMBL" id="NMUH01000008">
    <property type="protein sequence ID" value="MQL68139.1"/>
    <property type="molecule type" value="Genomic_DNA"/>
</dbReference>
<reference evidence="2" key="1">
    <citation type="submission" date="2017-07" db="EMBL/GenBank/DDBJ databases">
        <title>Taro Niue Genome Assembly and Annotation.</title>
        <authorList>
            <person name="Atibalentja N."/>
            <person name="Keating K."/>
            <person name="Fields C.J."/>
        </authorList>
    </citation>
    <scope>NUCLEOTIDE SEQUENCE</scope>
    <source>
        <strain evidence="2">Niue_2</strain>
        <tissue evidence="2">Leaf</tissue>
    </source>
</reference>
<dbReference type="PANTHER" id="PTHR31676:SF151">
    <property type="entry name" value="DUF538 FAMILY PROTEIN"/>
    <property type="match status" value="1"/>
</dbReference>
<dbReference type="OrthoDB" id="766568at2759"/>
<proteinExistence type="predicted"/>
<accession>A0A843THJ5</accession>
<dbReference type="Proteomes" id="UP000652761">
    <property type="component" value="Unassembled WGS sequence"/>
</dbReference>
<keyword evidence="3" id="KW-1185">Reference proteome</keyword>
<feature type="signal peptide" evidence="1">
    <location>
        <begin position="1"/>
        <end position="27"/>
    </location>
</feature>
<dbReference type="SMR" id="A0A843THJ5"/>
<dbReference type="InterPro" id="IPR036758">
    <property type="entry name" value="At5g01610-like"/>
</dbReference>
<feature type="chain" id="PRO_5032477830" evidence="1">
    <location>
        <begin position="28"/>
        <end position="178"/>
    </location>
</feature>
<gene>
    <name evidence="2" type="ORF">Taro_000402</name>
</gene>
<evidence type="ECO:0000313" key="2">
    <source>
        <dbReference type="EMBL" id="MQL68139.1"/>
    </source>
</evidence>
<dbReference type="SUPFAM" id="SSF141562">
    <property type="entry name" value="At5g01610-like"/>
    <property type="match status" value="1"/>
</dbReference>
<dbReference type="AlphaFoldDB" id="A0A843THJ5"/>
<name>A0A843THJ5_COLES</name>